<dbReference type="GO" id="GO:0016491">
    <property type="term" value="F:oxidoreductase activity"/>
    <property type="evidence" value="ECO:0007669"/>
    <property type="project" value="UniProtKB-KW"/>
</dbReference>
<dbReference type="PROSITE" id="PS00063">
    <property type="entry name" value="ALDOKETO_REDUCTASE_3"/>
    <property type="match status" value="1"/>
</dbReference>
<feature type="domain" description="NADP-dependent oxidoreductase" evidence="6">
    <location>
        <begin position="33"/>
        <end position="265"/>
    </location>
</feature>
<evidence type="ECO:0000256" key="5">
    <source>
        <dbReference type="PIRSR" id="PIRSR000097-3"/>
    </source>
</evidence>
<keyword evidence="2" id="KW-0560">Oxidoreductase</keyword>
<name>A0A6J3M7I4_9PEZI</name>
<reference evidence="8" key="1">
    <citation type="submission" date="2020-01" db="EMBL/GenBank/DDBJ databases">
        <authorList>
            <consortium name="DOE Joint Genome Institute"/>
            <person name="Haridas S."/>
            <person name="Albert R."/>
            <person name="Binder M."/>
            <person name="Bloem J."/>
            <person name="Labutti K."/>
            <person name="Salamov A."/>
            <person name="Andreopoulos B."/>
            <person name="Baker S.E."/>
            <person name="Barry K."/>
            <person name="Bills G."/>
            <person name="Bluhm B.H."/>
            <person name="Cannon C."/>
            <person name="Castanera R."/>
            <person name="Culley D.E."/>
            <person name="Daum C."/>
            <person name="Ezra D."/>
            <person name="Gonzalez J.B."/>
            <person name="Henrissat B."/>
            <person name="Kuo A."/>
            <person name="Liang C."/>
            <person name="Lipzen A."/>
            <person name="Lutzoni F."/>
            <person name="Magnuson J."/>
            <person name="Mondo S."/>
            <person name="Nolan M."/>
            <person name="Ohm R."/>
            <person name="Pangilinan J."/>
            <person name="Park H.-J."/>
            <person name="Ramirez L."/>
            <person name="Alfaro M."/>
            <person name="Sun H."/>
            <person name="Tritt A."/>
            <person name="Yoshinaga Y."/>
            <person name="Zwiers L.-H."/>
            <person name="Turgeon B.G."/>
            <person name="Goodwin S.B."/>
            <person name="Spatafora J.W."/>
            <person name="Crous P.W."/>
            <person name="Grigoriev I.V."/>
        </authorList>
    </citation>
    <scope>NUCLEOTIDE SEQUENCE</scope>
    <source>
        <strain evidence="8">CBS 342.82</strain>
    </source>
</reference>
<dbReference type="OrthoDB" id="416253at2759"/>
<proteinExistence type="inferred from homology"/>
<evidence type="ECO:0000313" key="7">
    <source>
        <dbReference type="Proteomes" id="UP000504637"/>
    </source>
</evidence>
<protein>
    <submittedName>
        <fullName evidence="8">Aldo-keto reductase</fullName>
    </submittedName>
</protein>
<dbReference type="Gene3D" id="3.20.20.100">
    <property type="entry name" value="NADP-dependent oxidoreductase domain"/>
    <property type="match status" value="1"/>
</dbReference>
<dbReference type="PANTHER" id="PTHR43827:SF13">
    <property type="entry name" value="ALDO_KETO REDUCTASE FAMILY PROTEIN"/>
    <property type="match status" value="1"/>
</dbReference>
<keyword evidence="7" id="KW-1185">Reference proteome</keyword>
<evidence type="ECO:0000259" key="6">
    <source>
        <dbReference type="Pfam" id="PF00248"/>
    </source>
</evidence>
<evidence type="ECO:0000256" key="2">
    <source>
        <dbReference type="ARBA" id="ARBA00023002"/>
    </source>
</evidence>
<evidence type="ECO:0000313" key="8">
    <source>
        <dbReference type="RefSeq" id="XP_033461057.1"/>
    </source>
</evidence>
<dbReference type="PRINTS" id="PR00069">
    <property type="entry name" value="ALDKETRDTASE"/>
</dbReference>
<feature type="active site" description="Proton donor" evidence="3">
    <location>
        <position position="58"/>
    </location>
</feature>
<dbReference type="InterPro" id="IPR020471">
    <property type="entry name" value="AKR"/>
</dbReference>
<dbReference type="Proteomes" id="UP000504637">
    <property type="component" value="Unplaced"/>
</dbReference>
<dbReference type="PIRSF" id="PIRSF000097">
    <property type="entry name" value="AKR"/>
    <property type="match status" value="1"/>
</dbReference>
<sequence>MSSTTRKITDVLPLSTTPQRHIPQLGLGTYLSPPERTLNSCLAALKAGYRQVDTGQYYENEAEVGQAIEQSGIPRGEVFVTTKILTAGASVEENYESCIASAKKLGGYVDCFLIHSPSPGPEKFGQMWLALEKLYHEGKAKSIGVSNFGIGQIEALKGVGSVWPPHVLQIELHPWLQQKEVVQYSQEKGIVVQAYCPIARNQKADDEQLVSIAKKHNTTPNQVLIRWSIQKGWVSLPKSDSPERIRSNADVFSFELDDKDMALLNNRDEGPKGALVMAVNNDKVR</sequence>
<dbReference type="Pfam" id="PF00248">
    <property type="entry name" value="Aldo_ket_red"/>
    <property type="match status" value="1"/>
</dbReference>
<dbReference type="PANTHER" id="PTHR43827">
    <property type="entry name" value="2,5-DIKETO-D-GLUCONIC ACID REDUCTASE"/>
    <property type="match status" value="1"/>
</dbReference>
<dbReference type="RefSeq" id="XP_033461057.1">
    <property type="nucleotide sequence ID" value="XM_033607479.1"/>
</dbReference>
<reference evidence="8" key="3">
    <citation type="submission" date="2025-08" db="UniProtKB">
        <authorList>
            <consortium name="RefSeq"/>
        </authorList>
    </citation>
    <scope>IDENTIFICATION</scope>
    <source>
        <strain evidence="8">CBS 342.82</strain>
    </source>
</reference>
<dbReference type="FunFam" id="3.20.20.100:FF:000015">
    <property type="entry name" value="Oxidoreductase, aldo/keto reductase family"/>
    <property type="match status" value="1"/>
</dbReference>
<dbReference type="SUPFAM" id="SSF51430">
    <property type="entry name" value="NAD(P)-linked oxidoreductase"/>
    <property type="match status" value="1"/>
</dbReference>
<feature type="site" description="Lowers pKa of active site Tyr" evidence="5">
    <location>
        <position position="83"/>
    </location>
</feature>
<evidence type="ECO:0000256" key="4">
    <source>
        <dbReference type="PIRSR" id="PIRSR000097-2"/>
    </source>
</evidence>
<dbReference type="GeneID" id="54365279"/>
<reference evidence="8" key="2">
    <citation type="submission" date="2020-04" db="EMBL/GenBank/DDBJ databases">
        <authorList>
            <consortium name="NCBI Genome Project"/>
        </authorList>
    </citation>
    <scope>NUCLEOTIDE SEQUENCE</scope>
    <source>
        <strain evidence="8">CBS 342.82</strain>
    </source>
</reference>
<feature type="binding site" evidence="4">
    <location>
        <position position="115"/>
    </location>
    <ligand>
        <name>substrate</name>
    </ligand>
</feature>
<dbReference type="InterPro" id="IPR036812">
    <property type="entry name" value="NAD(P)_OxRdtase_dom_sf"/>
</dbReference>
<organism evidence="8">
    <name type="scientific">Dissoconium aciculare CBS 342.82</name>
    <dbReference type="NCBI Taxonomy" id="1314786"/>
    <lineage>
        <taxon>Eukaryota</taxon>
        <taxon>Fungi</taxon>
        <taxon>Dikarya</taxon>
        <taxon>Ascomycota</taxon>
        <taxon>Pezizomycotina</taxon>
        <taxon>Dothideomycetes</taxon>
        <taxon>Dothideomycetidae</taxon>
        <taxon>Mycosphaerellales</taxon>
        <taxon>Dissoconiaceae</taxon>
        <taxon>Dissoconium</taxon>
    </lineage>
</organism>
<accession>A0A6J3M7I4</accession>
<dbReference type="InterPro" id="IPR023210">
    <property type="entry name" value="NADP_OxRdtase_dom"/>
</dbReference>
<dbReference type="CDD" id="cd19071">
    <property type="entry name" value="AKR_AKR1-5-like"/>
    <property type="match status" value="1"/>
</dbReference>
<evidence type="ECO:0000256" key="3">
    <source>
        <dbReference type="PIRSR" id="PIRSR000097-1"/>
    </source>
</evidence>
<dbReference type="InterPro" id="IPR018170">
    <property type="entry name" value="Aldo/ket_reductase_CS"/>
</dbReference>
<gene>
    <name evidence="8" type="ORF">K489DRAFT_408454</name>
</gene>
<dbReference type="PROSITE" id="PS00062">
    <property type="entry name" value="ALDOKETO_REDUCTASE_2"/>
    <property type="match status" value="1"/>
</dbReference>
<dbReference type="AlphaFoldDB" id="A0A6J3M7I4"/>
<comment type="similarity">
    <text evidence="1">Belongs to the aldo/keto reductase family.</text>
</comment>
<evidence type="ECO:0000256" key="1">
    <source>
        <dbReference type="ARBA" id="ARBA00007905"/>
    </source>
</evidence>